<dbReference type="PANTHER" id="PTHR46637:SF1">
    <property type="entry name" value="BLL5188 PROTEIN"/>
    <property type="match status" value="1"/>
</dbReference>
<evidence type="ECO:0000313" key="2">
    <source>
        <dbReference type="EMBL" id="NYE13680.1"/>
    </source>
</evidence>
<sequence length="110" mass="12042">MPDELWEIVGPLIPEFAPRRQGGGTAPVNDRMVFTAIVYVLTSGCAWRHLPAEFGVSVPTAHRRFTAWTRAGLWPRLHRAALEEPGARGQLDWASAIVEAAAARAKRAAN</sequence>
<evidence type="ECO:0000259" key="1">
    <source>
        <dbReference type="Pfam" id="PF13340"/>
    </source>
</evidence>
<evidence type="ECO:0000313" key="3">
    <source>
        <dbReference type="Proteomes" id="UP000591272"/>
    </source>
</evidence>
<organism evidence="2 3">
    <name type="scientific">Actinomadura citrea</name>
    <dbReference type="NCBI Taxonomy" id="46158"/>
    <lineage>
        <taxon>Bacteria</taxon>
        <taxon>Bacillati</taxon>
        <taxon>Actinomycetota</taxon>
        <taxon>Actinomycetes</taxon>
        <taxon>Streptosporangiales</taxon>
        <taxon>Thermomonosporaceae</taxon>
        <taxon>Actinomadura</taxon>
    </lineage>
</organism>
<feature type="domain" description="Insertion element IS402-like" evidence="1">
    <location>
        <begin position="1"/>
        <end position="78"/>
    </location>
</feature>
<accession>A0A7Y9GBW1</accession>
<protein>
    <submittedName>
        <fullName evidence="2">Transposase</fullName>
    </submittedName>
</protein>
<dbReference type="EMBL" id="JACCBT010000001">
    <property type="protein sequence ID" value="NYE13680.1"/>
    <property type="molecule type" value="Genomic_DNA"/>
</dbReference>
<gene>
    <name evidence="2" type="ORF">BJ999_003976</name>
</gene>
<dbReference type="Proteomes" id="UP000591272">
    <property type="component" value="Unassembled WGS sequence"/>
</dbReference>
<dbReference type="PANTHER" id="PTHR46637">
    <property type="entry name" value="TIS1421-TRANSPOSASE PROTEIN A"/>
    <property type="match status" value="1"/>
</dbReference>
<comment type="caution">
    <text evidence="2">The sequence shown here is derived from an EMBL/GenBank/DDBJ whole genome shotgun (WGS) entry which is preliminary data.</text>
</comment>
<dbReference type="InterPro" id="IPR025161">
    <property type="entry name" value="IS402-like_dom"/>
</dbReference>
<keyword evidence="3" id="KW-1185">Reference proteome</keyword>
<reference evidence="2 3" key="1">
    <citation type="submission" date="2020-07" db="EMBL/GenBank/DDBJ databases">
        <title>Sequencing the genomes of 1000 actinobacteria strains.</title>
        <authorList>
            <person name="Klenk H.-P."/>
        </authorList>
    </citation>
    <scope>NUCLEOTIDE SEQUENCE [LARGE SCALE GENOMIC DNA]</scope>
    <source>
        <strain evidence="2 3">DSM 43461</strain>
    </source>
</reference>
<name>A0A7Y9GBW1_9ACTN</name>
<proteinExistence type="predicted"/>
<dbReference type="AlphaFoldDB" id="A0A7Y9GBW1"/>
<dbReference type="Pfam" id="PF13340">
    <property type="entry name" value="DUF4096"/>
    <property type="match status" value="1"/>
</dbReference>
<dbReference type="InterPro" id="IPR052909">
    <property type="entry name" value="Transposase_6_like"/>
</dbReference>
<dbReference type="RefSeq" id="WP_179834680.1">
    <property type="nucleotide sequence ID" value="NZ_BMRD01000035.1"/>
</dbReference>